<protein>
    <submittedName>
        <fullName evidence="3">Rhoptry-associated protein, putative</fullName>
    </submittedName>
</protein>
<evidence type="ECO:0000313" key="2">
    <source>
        <dbReference type="EMBL" id="SVP88842.1"/>
    </source>
</evidence>
<sequence length="853" mass="98882">MSIQSVLIILLLSKTLVKQSNAVINQKRPSELGAKNEFFENTEGDNTDSFVNKNSNNSVQSEIGNLERAFSKGTKTINETASSVFEAFSNGLGLLVSGSGVFGDKADQLITEGIGTTGRIIDRTKDVTRGVTELLEDTSVEFDSRVGSKENLEKFNHYMSHYLTQNKNKVDDKLGKENLMGEKYYNLYCQRCLQGDCLTFDNFKVADMGNNIKLFLPSLVQVSVALYLFRESVNNEYNFITTLLRRTNYNSTEFFILVLARHNLKKREFLNSNDEGVNTFYYKATLLYKKFTSESKIKNQLDSKKTLTTVLGFFVKSDLIKVAQMSTFGSDIKLDGDELNQLTVNFKNYLMNDSEEFNYLSDSYANLCRDCLQGSYEENMFNTEMMDYLIEGKYDADDICDGQEEECLVMLDKYVERCKGGDCYTLDSVNLMENIRLRVLMPNIPQAKLALRIFRRSKAHRAGNFLVGFMKRLFRMETHRTLRTFILMLAKHNVKMSYYNNEAEKVINRFLYQSTLFFVRFLTVSKLVTFYSLGKFTLWLFSFGRYKYLKELAKDITFGNKIVLTHDLSTVMVKYSDYLVKFNQKKLHTIARYFASMCREVVMKHVNVDKISADMFDTMEEIKPTDICGKSEKLDCPTLVQIFLDRCKNGDCYTLDSKNYFTLNRMTKLTLPILHQVDAAIYVFNNSSSNKGRFTRLVKSIGSVADIDPFIQFYRNLVNHNSKLITYKSLDNEVLNRYLFNSAVYYKFISDKHLLDSVDSEFLREFNHTSEKVEMFMNRTLRSLVGAERIRLKGIDLDEVFKIYRKYFYTTQVVTNQQGLELFIQSCHKVIQLFKSMQNDDSKFEQYVKSLRE</sequence>
<dbReference type="EMBL" id="UIVS01000001">
    <property type="protein sequence ID" value="SVP89986.1"/>
    <property type="molecule type" value="Genomic_DNA"/>
</dbReference>
<keyword evidence="1" id="KW-0732">Signal</keyword>
<feature type="chain" id="PRO_5036076069" evidence="1">
    <location>
        <begin position="23"/>
        <end position="853"/>
    </location>
</feature>
<dbReference type="AlphaFoldDB" id="A0A3B0N4Q4"/>
<evidence type="ECO:0000256" key="1">
    <source>
        <dbReference type="SAM" id="SignalP"/>
    </source>
</evidence>
<organism evidence="3">
    <name type="scientific">Theileria annulata</name>
    <dbReference type="NCBI Taxonomy" id="5874"/>
    <lineage>
        <taxon>Eukaryota</taxon>
        <taxon>Sar</taxon>
        <taxon>Alveolata</taxon>
        <taxon>Apicomplexa</taxon>
        <taxon>Aconoidasida</taxon>
        <taxon>Piroplasmida</taxon>
        <taxon>Theileriidae</taxon>
        <taxon>Theileria</taxon>
    </lineage>
</organism>
<reference evidence="3" key="1">
    <citation type="submission" date="2018-07" db="EMBL/GenBank/DDBJ databases">
        <authorList>
            <person name="Quirk P.G."/>
            <person name="Krulwich T.A."/>
        </authorList>
    </citation>
    <scope>NUCLEOTIDE SEQUENCE</scope>
    <source>
        <strain evidence="3">Anand</strain>
    </source>
</reference>
<name>A0A3B0N4Q4_THEAN</name>
<dbReference type="VEuPathDB" id="PiroplasmaDB:TA05870"/>
<dbReference type="Pfam" id="PF03085">
    <property type="entry name" value="RAP-1"/>
    <property type="match status" value="2"/>
</dbReference>
<proteinExistence type="predicted"/>
<gene>
    <name evidence="2" type="ORF">TAT_000069400</name>
    <name evidence="3" type="ORF">TAV_000068900</name>
</gene>
<dbReference type="EMBL" id="UIVT01000001">
    <property type="protein sequence ID" value="SVP88842.1"/>
    <property type="molecule type" value="Genomic_DNA"/>
</dbReference>
<feature type="signal peptide" evidence="1">
    <location>
        <begin position="1"/>
        <end position="22"/>
    </location>
</feature>
<dbReference type="InterPro" id="IPR004318">
    <property type="entry name" value="RAP-1"/>
</dbReference>
<accession>A0A3B0N4Q4</accession>
<evidence type="ECO:0000313" key="3">
    <source>
        <dbReference type="EMBL" id="SVP89986.1"/>
    </source>
</evidence>